<gene>
    <name evidence="2" type="ORF">FOZ62_018997</name>
</gene>
<protein>
    <submittedName>
        <fullName evidence="2">Uncharacterized protein</fullName>
    </submittedName>
</protein>
<feature type="region of interest" description="Disordered" evidence="1">
    <location>
        <begin position="142"/>
        <end position="161"/>
    </location>
</feature>
<comment type="caution">
    <text evidence="2">The sequence shown here is derived from an EMBL/GenBank/DDBJ whole genome shotgun (WGS) entry which is preliminary data.</text>
</comment>
<reference evidence="2 3" key="1">
    <citation type="submission" date="2020-04" db="EMBL/GenBank/DDBJ databases">
        <title>Perkinsus olseni comparative genomics.</title>
        <authorList>
            <person name="Bogema D.R."/>
        </authorList>
    </citation>
    <scope>NUCLEOTIDE SEQUENCE [LARGE SCALE GENOMIC DNA]</scope>
    <source>
        <strain evidence="2">ATCC PRA-205</strain>
    </source>
</reference>
<dbReference type="AlphaFoldDB" id="A0A7J6QL86"/>
<sequence>SMVSRAMQLRRLLADERTAEQLLSLPKEPAEVDLGQALLAVSSEDHVATLLHLSPDSMPPPVYQASSVVYILALSTCDDAAVREYYVGETENLSQRLEQHRRRFEGSHVISAIDCILARGKGEAQSIEAALIRHLQSSGARLASTHDGAHRGTAAVRLNGD</sequence>
<name>A0A7J6QL86_PEROL</name>
<proteinExistence type="predicted"/>
<dbReference type="Gene3D" id="3.40.1440.10">
    <property type="entry name" value="GIY-YIG endonuclease"/>
    <property type="match status" value="1"/>
</dbReference>
<dbReference type="InterPro" id="IPR035901">
    <property type="entry name" value="GIY-YIG_endonuc_sf"/>
</dbReference>
<evidence type="ECO:0000313" key="3">
    <source>
        <dbReference type="Proteomes" id="UP000574390"/>
    </source>
</evidence>
<accession>A0A7J6QL86</accession>
<evidence type="ECO:0000313" key="2">
    <source>
        <dbReference type="EMBL" id="KAF4709043.1"/>
    </source>
</evidence>
<dbReference type="Proteomes" id="UP000574390">
    <property type="component" value="Unassembled WGS sequence"/>
</dbReference>
<evidence type="ECO:0000256" key="1">
    <source>
        <dbReference type="SAM" id="MobiDB-lite"/>
    </source>
</evidence>
<feature type="non-terminal residue" evidence="2">
    <location>
        <position position="161"/>
    </location>
</feature>
<dbReference type="EMBL" id="JABANM010028830">
    <property type="protein sequence ID" value="KAF4709043.1"/>
    <property type="molecule type" value="Genomic_DNA"/>
</dbReference>
<feature type="non-terminal residue" evidence="2">
    <location>
        <position position="1"/>
    </location>
</feature>
<organism evidence="2 3">
    <name type="scientific">Perkinsus olseni</name>
    <name type="common">Perkinsus atlanticus</name>
    <dbReference type="NCBI Taxonomy" id="32597"/>
    <lineage>
        <taxon>Eukaryota</taxon>
        <taxon>Sar</taxon>
        <taxon>Alveolata</taxon>
        <taxon>Perkinsozoa</taxon>
        <taxon>Perkinsea</taxon>
        <taxon>Perkinsida</taxon>
        <taxon>Perkinsidae</taxon>
        <taxon>Perkinsus</taxon>
    </lineage>
</organism>